<reference evidence="14" key="1">
    <citation type="submission" date="2019-11" db="EMBL/GenBank/DDBJ databases">
        <title>Microbial mats filling the niche in hypersaline microbial mats.</title>
        <authorList>
            <person name="Wong H.L."/>
            <person name="Macleod F.I."/>
            <person name="White R.A. III"/>
            <person name="Burns B.P."/>
        </authorList>
    </citation>
    <scope>NUCLEOTIDE SEQUENCE</scope>
    <source>
        <strain evidence="14">Rbin_158</strain>
    </source>
</reference>
<evidence type="ECO:0000259" key="11">
    <source>
        <dbReference type="PROSITE" id="PS50109"/>
    </source>
</evidence>
<evidence type="ECO:0000259" key="13">
    <source>
        <dbReference type="PROSITE" id="PS50113"/>
    </source>
</evidence>
<dbReference type="CDD" id="cd00130">
    <property type="entry name" value="PAS"/>
    <property type="match status" value="1"/>
</dbReference>
<evidence type="ECO:0000256" key="7">
    <source>
        <dbReference type="ARBA" id="ARBA00022840"/>
    </source>
</evidence>
<dbReference type="Pfam" id="PF00512">
    <property type="entry name" value="HisKA"/>
    <property type="match status" value="1"/>
</dbReference>
<dbReference type="InterPro" id="IPR003661">
    <property type="entry name" value="HisK_dim/P_dom"/>
</dbReference>
<feature type="domain" description="PAC" evidence="13">
    <location>
        <begin position="229"/>
        <end position="281"/>
    </location>
</feature>
<evidence type="ECO:0000313" key="14">
    <source>
        <dbReference type="EMBL" id="MBD3324973.1"/>
    </source>
</evidence>
<dbReference type="NCBIfam" id="TIGR00229">
    <property type="entry name" value="sensory_box"/>
    <property type="match status" value="1"/>
</dbReference>
<feature type="domain" description="PAC" evidence="13">
    <location>
        <begin position="355"/>
        <end position="407"/>
    </location>
</feature>
<dbReference type="EMBL" id="WJJP01000328">
    <property type="protein sequence ID" value="MBD3324973.1"/>
    <property type="molecule type" value="Genomic_DNA"/>
</dbReference>
<dbReference type="GO" id="GO:0000155">
    <property type="term" value="F:phosphorelay sensor kinase activity"/>
    <property type="evidence" value="ECO:0007669"/>
    <property type="project" value="InterPro"/>
</dbReference>
<dbReference type="PROSITE" id="PS50110">
    <property type="entry name" value="RESPONSE_REGULATORY"/>
    <property type="match status" value="1"/>
</dbReference>
<evidence type="ECO:0000256" key="3">
    <source>
        <dbReference type="ARBA" id="ARBA00012438"/>
    </source>
</evidence>
<dbReference type="InterPro" id="IPR000700">
    <property type="entry name" value="PAS-assoc_C"/>
</dbReference>
<dbReference type="SMART" id="SM00388">
    <property type="entry name" value="HisKA"/>
    <property type="match status" value="1"/>
</dbReference>
<gene>
    <name evidence="14" type="ORF">GF339_10335</name>
</gene>
<dbReference type="Gene3D" id="3.30.450.20">
    <property type="entry name" value="PAS domain"/>
    <property type="match status" value="2"/>
</dbReference>
<name>A0A9D5Q625_9BACT</name>
<dbReference type="Pfam" id="PF08448">
    <property type="entry name" value="PAS_4"/>
    <property type="match status" value="2"/>
</dbReference>
<dbReference type="GO" id="GO:0009927">
    <property type="term" value="F:histidine phosphotransfer kinase activity"/>
    <property type="evidence" value="ECO:0007669"/>
    <property type="project" value="TreeGrafter"/>
</dbReference>
<keyword evidence="9" id="KW-0472">Membrane</keyword>
<dbReference type="InterPro" id="IPR011006">
    <property type="entry name" value="CheY-like_superfamily"/>
</dbReference>
<dbReference type="Proteomes" id="UP000649604">
    <property type="component" value="Unassembled WGS sequence"/>
</dbReference>
<feature type="non-terminal residue" evidence="14">
    <location>
        <position position="557"/>
    </location>
</feature>
<dbReference type="SUPFAM" id="SSF47384">
    <property type="entry name" value="Homodimeric domain of signal transducing histidine kinase"/>
    <property type="match status" value="1"/>
</dbReference>
<feature type="domain" description="Response regulatory" evidence="12">
    <location>
        <begin position="6"/>
        <end position="123"/>
    </location>
</feature>
<feature type="domain" description="Histidine kinase" evidence="11">
    <location>
        <begin position="425"/>
        <end position="557"/>
    </location>
</feature>
<dbReference type="CDD" id="cd00082">
    <property type="entry name" value="HisKA"/>
    <property type="match status" value="1"/>
</dbReference>
<evidence type="ECO:0000256" key="2">
    <source>
        <dbReference type="ARBA" id="ARBA00004370"/>
    </source>
</evidence>
<dbReference type="Gene3D" id="3.30.565.10">
    <property type="entry name" value="Histidine kinase-like ATPase, C-terminal domain"/>
    <property type="match status" value="1"/>
</dbReference>
<evidence type="ECO:0000256" key="6">
    <source>
        <dbReference type="ARBA" id="ARBA00022777"/>
    </source>
</evidence>
<dbReference type="SMART" id="SM00091">
    <property type="entry name" value="PAS"/>
    <property type="match status" value="2"/>
</dbReference>
<dbReference type="InterPro" id="IPR001789">
    <property type="entry name" value="Sig_transdc_resp-reg_receiver"/>
</dbReference>
<dbReference type="EC" id="2.7.13.3" evidence="3"/>
<evidence type="ECO:0000256" key="8">
    <source>
        <dbReference type="ARBA" id="ARBA00023012"/>
    </source>
</evidence>
<dbReference type="FunFam" id="1.10.287.130:FF:000038">
    <property type="entry name" value="Sensory transduction histidine kinase"/>
    <property type="match status" value="1"/>
</dbReference>
<dbReference type="InterPro" id="IPR005467">
    <property type="entry name" value="His_kinase_dom"/>
</dbReference>
<dbReference type="PROSITE" id="PS50113">
    <property type="entry name" value="PAC"/>
    <property type="match status" value="2"/>
</dbReference>
<dbReference type="SUPFAM" id="SSF52172">
    <property type="entry name" value="CheY-like"/>
    <property type="match status" value="1"/>
</dbReference>
<dbReference type="Gene3D" id="3.40.50.2300">
    <property type="match status" value="1"/>
</dbReference>
<feature type="modified residue" description="4-aspartylphosphate" evidence="10">
    <location>
        <position position="55"/>
    </location>
</feature>
<dbReference type="GO" id="GO:0005524">
    <property type="term" value="F:ATP binding"/>
    <property type="evidence" value="ECO:0007669"/>
    <property type="project" value="UniProtKB-KW"/>
</dbReference>
<evidence type="ECO:0000256" key="9">
    <source>
        <dbReference type="ARBA" id="ARBA00023136"/>
    </source>
</evidence>
<keyword evidence="4" id="KW-0808">Transferase</keyword>
<dbReference type="PANTHER" id="PTHR43047">
    <property type="entry name" value="TWO-COMPONENT HISTIDINE PROTEIN KINASE"/>
    <property type="match status" value="1"/>
</dbReference>
<comment type="subcellular location">
    <subcellularLocation>
        <location evidence="2">Membrane</location>
    </subcellularLocation>
</comment>
<dbReference type="AlphaFoldDB" id="A0A9D5Q625"/>
<keyword evidence="6" id="KW-0418">Kinase</keyword>
<dbReference type="SMART" id="SM00086">
    <property type="entry name" value="PAC"/>
    <property type="match status" value="2"/>
</dbReference>
<proteinExistence type="predicted"/>
<evidence type="ECO:0000259" key="12">
    <source>
        <dbReference type="PROSITE" id="PS50110"/>
    </source>
</evidence>
<dbReference type="SUPFAM" id="SSF55785">
    <property type="entry name" value="PYP-like sensor domain (PAS domain)"/>
    <property type="match status" value="2"/>
</dbReference>
<evidence type="ECO:0000256" key="4">
    <source>
        <dbReference type="ARBA" id="ARBA00022679"/>
    </source>
</evidence>
<evidence type="ECO:0000313" key="15">
    <source>
        <dbReference type="Proteomes" id="UP000649604"/>
    </source>
</evidence>
<dbReference type="SMART" id="SM00448">
    <property type="entry name" value="REC"/>
    <property type="match status" value="1"/>
</dbReference>
<keyword evidence="5" id="KW-0547">Nucleotide-binding</keyword>
<dbReference type="InterPro" id="IPR036890">
    <property type="entry name" value="HATPase_C_sf"/>
</dbReference>
<keyword evidence="10" id="KW-0597">Phosphoprotein</keyword>
<dbReference type="InterPro" id="IPR013656">
    <property type="entry name" value="PAS_4"/>
</dbReference>
<keyword evidence="7" id="KW-0067">ATP-binding</keyword>
<comment type="catalytic activity">
    <reaction evidence="1">
        <text>ATP + protein L-histidine = ADP + protein N-phospho-L-histidine.</text>
        <dbReference type="EC" id="2.7.13.3"/>
    </reaction>
</comment>
<evidence type="ECO:0000256" key="1">
    <source>
        <dbReference type="ARBA" id="ARBA00000085"/>
    </source>
</evidence>
<dbReference type="InterPro" id="IPR036097">
    <property type="entry name" value="HisK_dim/P_sf"/>
</dbReference>
<dbReference type="PROSITE" id="PS50109">
    <property type="entry name" value="HIS_KIN"/>
    <property type="match status" value="1"/>
</dbReference>
<dbReference type="InterPro" id="IPR035965">
    <property type="entry name" value="PAS-like_dom_sf"/>
</dbReference>
<accession>A0A9D5Q625</accession>
<comment type="caution">
    <text evidence="14">The sequence shown here is derived from an EMBL/GenBank/DDBJ whole genome shotgun (WGS) entry which is preliminary data.</text>
</comment>
<dbReference type="GO" id="GO:0005886">
    <property type="term" value="C:plasma membrane"/>
    <property type="evidence" value="ECO:0007669"/>
    <property type="project" value="TreeGrafter"/>
</dbReference>
<dbReference type="InterPro" id="IPR001610">
    <property type="entry name" value="PAC"/>
</dbReference>
<organism evidence="14 15">
    <name type="scientific">candidate division KSB3 bacterium</name>
    <dbReference type="NCBI Taxonomy" id="2044937"/>
    <lineage>
        <taxon>Bacteria</taxon>
        <taxon>candidate division KSB3</taxon>
    </lineage>
</organism>
<keyword evidence="8" id="KW-0902">Two-component regulatory system</keyword>
<evidence type="ECO:0000256" key="5">
    <source>
        <dbReference type="ARBA" id="ARBA00022741"/>
    </source>
</evidence>
<dbReference type="Pfam" id="PF00072">
    <property type="entry name" value="Response_reg"/>
    <property type="match status" value="1"/>
</dbReference>
<evidence type="ECO:0000256" key="10">
    <source>
        <dbReference type="PROSITE-ProRule" id="PRU00169"/>
    </source>
</evidence>
<dbReference type="InterPro" id="IPR000014">
    <property type="entry name" value="PAS"/>
</dbReference>
<dbReference type="SUPFAM" id="SSF55874">
    <property type="entry name" value="ATPase domain of HSP90 chaperone/DNA topoisomerase II/histidine kinase"/>
    <property type="match status" value="1"/>
</dbReference>
<dbReference type="Gene3D" id="1.10.287.130">
    <property type="match status" value="1"/>
</dbReference>
<protein>
    <recommendedName>
        <fullName evidence="3">histidine kinase</fullName>
        <ecNumber evidence="3">2.7.13.3</ecNumber>
    </recommendedName>
</protein>
<sequence>MKPHDTVLVIDDDPHFLQGIVRILQTAGYTVAGAATAQEGLRMAHEMHPELILLDVDLPDGNGIELCHHVKTDPALDGVLVIFVSGTKTASNHQAAGLESGADGYILKPIPKRELLARVQAMLRLKETETRLSHSLHELQQKNEALHVTQHLLSISQKKYLDLYDFAPVGYCTFDRQGQIVEANLTAANQLQIPRPRLLNTSFADYLPAADHATFFAHLTQVFTTRTRQTCELRIHQDTASPGYIALESIAVQPDEEAFDRCRTTLSDITERKKAEEALRQSEAFNRSIIQSSPDCIKVLDKDGRLQFMSKGGQELMGIHDLGQYLNMAYPEFWQDEANRLAQDALVEAQHGRTGRFQGFLPTETGDPKWWDVVITPIQGQHGSPDHLLAISRDITDRKQAEFALEHAKRAAEAANHAKTEFLATMSHELRTPLNGILGYAQILRQNPALTEQQRKGLSIIQRSGEHLLTLLNDILDLSSIEVGTLELQCTPFYLSKMLESLVELTTMQAEQKAIRFVYHACPEMPQRLCGDEKRLRQILLNLLGNAVKFTDNGQVA</sequence>